<comment type="subcellular location">
    <subcellularLocation>
        <location evidence="1">Membrane</location>
        <topology evidence="1">Multi-pass membrane protein</topology>
    </subcellularLocation>
</comment>
<dbReference type="Pfam" id="PF01040">
    <property type="entry name" value="UbiA"/>
    <property type="match status" value="1"/>
</dbReference>
<evidence type="ECO:0000256" key="2">
    <source>
        <dbReference type="ARBA" id="ARBA00022692"/>
    </source>
</evidence>
<protein>
    <submittedName>
        <fullName evidence="6">Uncharacterized protein</fullName>
    </submittedName>
</protein>
<dbReference type="GO" id="GO:0016765">
    <property type="term" value="F:transferase activity, transferring alkyl or aryl (other than methyl) groups"/>
    <property type="evidence" value="ECO:0007669"/>
    <property type="project" value="InterPro"/>
</dbReference>
<keyword evidence="4 5" id="KW-0472">Membrane</keyword>
<organism evidence="6">
    <name type="scientific">marine sediment metagenome</name>
    <dbReference type="NCBI Taxonomy" id="412755"/>
    <lineage>
        <taxon>unclassified sequences</taxon>
        <taxon>metagenomes</taxon>
        <taxon>ecological metagenomes</taxon>
    </lineage>
</organism>
<feature type="transmembrane region" description="Helical" evidence="5">
    <location>
        <begin position="75"/>
        <end position="94"/>
    </location>
</feature>
<dbReference type="PANTHER" id="PTHR42723:SF1">
    <property type="entry name" value="CHLOROPHYLL SYNTHASE, CHLOROPLASTIC"/>
    <property type="match status" value="1"/>
</dbReference>
<gene>
    <name evidence="6" type="ORF">LCGC14_3152020</name>
</gene>
<evidence type="ECO:0000256" key="5">
    <source>
        <dbReference type="SAM" id="Phobius"/>
    </source>
</evidence>
<dbReference type="InterPro" id="IPR000537">
    <property type="entry name" value="UbiA_prenyltransferase"/>
</dbReference>
<reference evidence="6" key="1">
    <citation type="journal article" date="2015" name="Nature">
        <title>Complex archaea that bridge the gap between prokaryotes and eukaryotes.</title>
        <authorList>
            <person name="Spang A."/>
            <person name="Saw J.H."/>
            <person name="Jorgensen S.L."/>
            <person name="Zaremba-Niedzwiedzka K."/>
            <person name="Martijn J."/>
            <person name="Lind A.E."/>
            <person name="van Eijk R."/>
            <person name="Schleper C."/>
            <person name="Guy L."/>
            <person name="Ettema T.J."/>
        </authorList>
    </citation>
    <scope>NUCLEOTIDE SEQUENCE</scope>
</reference>
<keyword evidence="2 5" id="KW-0812">Transmembrane</keyword>
<evidence type="ECO:0000313" key="6">
    <source>
        <dbReference type="EMBL" id="KKK47750.1"/>
    </source>
</evidence>
<accession>A0A0F8WHU1</accession>
<proteinExistence type="predicted"/>
<dbReference type="InterPro" id="IPR044878">
    <property type="entry name" value="UbiA_sf"/>
</dbReference>
<name>A0A0F8WHU1_9ZZZZ</name>
<feature type="non-terminal residue" evidence="6">
    <location>
        <position position="112"/>
    </location>
</feature>
<sequence length="112" mass="12065">MVHNDIIDLDIDKINAPHRALPSGKVSLKQAKIYAIVLFIIGTIAGLGVGSLEAIIIMSITLILSLLYNSKLKQLGFLGNITVGVTATSAFLYGDAIVSGWDHFWPISTWNA</sequence>
<dbReference type="EMBL" id="LAZR01069413">
    <property type="protein sequence ID" value="KKK47750.1"/>
    <property type="molecule type" value="Genomic_DNA"/>
</dbReference>
<dbReference type="Gene3D" id="1.10.357.140">
    <property type="entry name" value="UbiA prenyltransferase"/>
    <property type="match status" value="1"/>
</dbReference>
<dbReference type="InterPro" id="IPR050475">
    <property type="entry name" value="Prenyltransferase_related"/>
</dbReference>
<dbReference type="PANTHER" id="PTHR42723">
    <property type="entry name" value="CHLOROPHYLL SYNTHASE"/>
    <property type="match status" value="1"/>
</dbReference>
<dbReference type="GO" id="GO:0016020">
    <property type="term" value="C:membrane"/>
    <property type="evidence" value="ECO:0007669"/>
    <property type="project" value="UniProtKB-SubCell"/>
</dbReference>
<comment type="caution">
    <text evidence="6">The sequence shown here is derived from an EMBL/GenBank/DDBJ whole genome shotgun (WGS) entry which is preliminary data.</text>
</comment>
<dbReference type="AlphaFoldDB" id="A0A0F8WHU1"/>
<evidence type="ECO:0000256" key="4">
    <source>
        <dbReference type="ARBA" id="ARBA00023136"/>
    </source>
</evidence>
<keyword evidence="3 5" id="KW-1133">Transmembrane helix</keyword>
<feature type="transmembrane region" description="Helical" evidence="5">
    <location>
        <begin position="33"/>
        <end position="63"/>
    </location>
</feature>
<evidence type="ECO:0000256" key="3">
    <source>
        <dbReference type="ARBA" id="ARBA00022989"/>
    </source>
</evidence>
<evidence type="ECO:0000256" key="1">
    <source>
        <dbReference type="ARBA" id="ARBA00004141"/>
    </source>
</evidence>